<sequence length="220" mass="25024">MAKHLYLLSGMGSDERVFQKLSFPDQYTLHFIPWLTPMPDESLTSYASRMTAHIPADEDITLVGVSMGGILSLEIARQRRVSKVILISSLKTTAERPVYFNLIRRSRLLALLALPDAILFGKHRDLIIPFFLKAESPEEKALLLDYVKHTDFVYLRWAIKILIGWENEEVPSPLVHIHGAKDLTLPINTVKADYVIPDGGHFMVYNRAKEISDILNNELN</sequence>
<organism evidence="2 4">
    <name type="scientific">Chitinophaga sancti</name>
    <dbReference type="NCBI Taxonomy" id="1004"/>
    <lineage>
        <taxon>Bacteria</taxon>
        <taxon>Pseudomonadati</taxon>
        <taxon>Bacteroidota</taxon>
        <taxon>Chitinophagia</taxon>
        <taxon>Chitinophagales</taxon>
        <taxon>Chitinophagaceae</taxon>
        <taxon>Chitinophaga</taxon>
    </lineage>
</organism>
<evidence type="ECO:0000313" key="3">
    <source>
        <dbReference type="EMBL" id="WQG92544.1"/>
    </source>
</evidence>
<dbReference type="Proteomes" id="UP001326715">
    <property type="component" value="Chromosome"/>
</dbReference>
<reference evidence="3 5" key="2">
    <citation type="submission" date="2023-11" db="EMBL/GenBank/DDBJ databases">
        <title>MicrobeMod: A computational toolkit for identifying prokaryotic methylation and restriction-modification with nanopore sequencing.</title>
        <authorList>
            <person name="Crits-Christoph A."/>
            <person name="Kang S.C."/>
            <person name="Lee H."/>
            <person name="Ostrov N."/>
        </authorList>
    </citation>
    <scope>NUCLEOTIDE SEQUENCE [LARGE SCALE GENOMIC DNA]</scope>
    <source>
        <strain evidence="3 5">ATCC 23090</strain>
    </source>
</reference>
<dbReference type="EMBL" id="FPIZ01000009">
    <property type="protein sequence ID" value="SFW62931.1"/>
    <property type="molecule type" value="Genomic_DNA"/>
</dbReference>
<reference evidence="2 4" key="1">
    <citation type="submission" date="2016-11" db="EMBL/GenBank/DDBJ databases">
        <authorList>
            <person name="Jaros S."/>
            <person name="Januszkiewicz K."/>
            <person name="Wedrychowicz H."/>
        </authorList>
    </citation>
    <scope>NUCLEOTIDE SEQUENCE [LARGE SCALE GENOMIC DNA]</scope>
    <source>
        <strain evidence="2 4">DSM 784</strain>
    </source>
</reference>
<dbReference type="EMBL" id="CP140154">
    <property type="protein sequence ID" value="WQG92544.1"/>
    <property type="molecule type" value="Genomic_DNA"/>
</dbReference>
<gene>
    <name evidence="2" type="ORF">SAMN05661012_03020</name>
    <name evidence="3" type="ORF">SR876_13590</name>
</gene>
<dbReference type="Gene3D" id="3.40.50.1820">
    <property type="entry name" value="alpha/beta hydrolase"/>
    <property type="match status" value="1"/>
</dbReference>
<dbReference type="AlphaFoldDB" id="A0A1K1QTH0"/>
<name>A0A1K1QTH0_9BACT</name>
<dbReference type="STRING" id="1004.SAMN05661012_03020"/>
<evidence type="ECO:0000313" key="2">
    <source>
        <dbReference type="EMBL" id="SFW62931.1"/>
    </source>
</evidence>
<dbReference type="OrthoDB" id="659408at2"/>
<dbReference type="RefSeq" id="WP_072361681.1">
    <property type="nucleotide sequence ID" value="NZ_CP139972.1"/>
</dbReference>
<accession>A0A1K1QTH0</accession>
<dbReference type="InterPro" id="IPR000073">
    <property type="entry name" value="AB_hydrolase_1"/>
</dbReference>
<evidence type="ECO:0000313" key="5">
    <source>
        <dbReference type="Proteomes" id="UP001326715"/>
    </source>
</evidence>
<dbReference type="SUPFAM" id="SSF53474">
    <property type="entry name" value="alpha/beta-Hydrolases"/>
    <property type="match status" value="1"/>
</dbReference>
<keyword evidence="5" id="KW-1185">Reference proteome</keyword>
<dbReference type="GO" id="GO:0016787">
    <property type="term" value="F:hydrolase activity"/>
    <property type="evidence" value="ECO:0007669"/>
    <property type="project" value="UniProtKB-KW"/>
</dbReference>
<dbReference type="Pfam" id="PF12697">
    <property type="entry name" value="Abhydrolase_6"/>
    <property type="match status" value="1"/>
</dbReference>
<dbReference type="InterPro" id="IPR029058">
    <property type="entry name" value="AB_hydrolase_fold"/>
</dbReference>
<keyword evidence="3" id="KW-0378">Hydrolase</keyword>
<proteinExistence type="predicted"/>
<evidence type="ECO:0000313" key="4">
    <source>
        <dbReference type="Proteomes" id="UP000183788"/>
    </source>
</evidence>
<feature type="domain" description="AB hydrolase-1" evidence="1">
    <location>
        <begin position="37"/>
        <end position="212"/>
    </location>
</feature>
<protein>
    <submittedName>
        <fullName evidence="3">Alpha/beta hydrolase</fullName>
    </submittedName>
    <submittedName>
        <fullName evidence="2">Pimeloyl-ACP methyl ester carboxylesterase</fullName>
    </submittedName>
</protein>
<evidence type="ECO:0000259" key="1">
    <source>
        <dbReference type="Pfam" id="PF12697"/>
    </source>
</evidence>
<dbReference type="Proteomes" id="UP000183788">
    <property type="component" value="Unassembled WGS sequence"/>
</dbReference>